<reference evidence="2" key="1">
    <citation type="journal article" date="2015" name="Nature">
        <title>Complex archaea that bridge the gap between prokaryotes and eukaryotes.</title>
        <authorList>
            <person name="Spang A."/>
            <person name="Saw J.H."/>
            <person name="Jorgensen S.L."/>
            <person name="Zaremba-Niedzwiedzka K."/>
            <person name="Martijn J."/>
            <person name="Lind A.E."/>
            <person name="van Eijk R."/>
            <person name="Schleper C."/>
            <person name="Guy L."/>
            <person name="Ettema T.J."/>
        </authorList>
    </citation>
    <scope>NUCLEOTIDE SEQUENCE</scope>
</reference>
<proteinExistence type="predicted"/>
<name>A0A0F9EL90_9ZZZZ</name>
<sequence>VTDLAIGYEEVDNTTHVTIENINMPFVALVGFLIKVSLATILVGVFTAFILYLFIIPVMSGLLSSLL</sequence>
<dbReference type="AlphaFoldDB" id="A0A0F9EL90"/>
<gene>
    <name evidence="2" type="ORF">LCGC14_2138820</name>
</gene>
<organism evidence="2">
    <name type="scientific">marine sediment metagenome</name>
    <dbReference type="NCBI Taxonomy" id="412755"/>
    <lineage>
        <taxon>unclassified sequences</taxon>
        <taxon>metagenomes</taxon>
        <taxon>ecological metagenomes</taxon>
    </lineage>
</organism>
<feature type="transmembrane region" description="Helical" evidence="1">
    <location>
        <begin position="26"/>
        <end position="55"/>
    </location>
</feature>
<keyword evidence="1" id="KW-1133">Transmembrane helix</keyword>
<evidence type="ECO:0000256" key="1">
    <source>
        <dbReference type="SAM" id="Phobius"/>
    </source>
</evidence>
<keyword evidence="1" id="KW-0812">Transmembrane</keyword>
<feature type="non-terminal residue" evidence="2">
    <location>
        <position position="1"/>
    </location>
</feature>
<evidence type="ECO:0000313" key="2">
    <source>
        <dbReference type="EMBL" id="KKL67051.1"/>
    </source>
</evidence>
<accession>A0A0F9EL90</accession>
<protein>
    <submittedName>
        <fullName evidence="2">Uncharacterized protein</fullName>
    </submittedName>
</protein>
<comment type="caution">
    <text evidence="2">The sequence shown here is derived from an EMBL/GenBank/DDBJ whole genome shotgun (WGS) entry which is preliminary data.</text>
</comment>
<dbReference type="EMBL" id="LAZR01027001">
    <property type="protein sequence ID" value="KKL67051.1"/>
    <property type="molecule type" value="Genomic_DNA"/>
</dbReference>
<keyword evidence="1" id="KW-0472">Membrane</keyword>